<accession>A0A842HBI1</accession>
<reference evidence="1 2" key="1">
    <citation type="submission" date="2020-07" db="EMBL/GenBank/DDBJ databases">
        <authorList>
            <person name="Feng X."/>
        </authorList>
    </citation>
    <scope>NUCLEOTIDE SEQUENCE [LARGE SCALE GENOMIC DNA]</scope>
    <source>
        <strain evidence="1 2">JCM31066</strain>
    </source>
</reference>
<dbReference type="Proteomes" id="UP000546464">
    <property type="component" value="Unassembled WGS sequence"/>
</dbReference>
<keyword evidence="2" id="KW-1185">Reference proteome</keyword>
<comment type="caution">
    <text evidence="1">The sequence shown here is derived from an EMBL/GenBank/DDBJ whole genome shotgun (WGS) entry which is preliminary data.</text>
</comment>
<gene>
    <name evidence="1" type="ORF">H5P28_05820</name>
</gene>
<dbReference type="InterPro" id="IPR006429">
    <property type="entry name" value="Phage_lambda_portal"/>
</dbReference>
<name>A0A842HBI1_9BACT</name>
<evidence type="ECO:0000313" key="2">
    <source>
        <dbReference type="Proteomes" id="UP000546464"/>
    </source>
</evidence>
<proteinExistence type="predicted"/>
<organism evidence="1 2">
    <name type="scientific">Ruficoccus amylovorans</name>
    <dbReference type="NCBI Taxonomy" id="1804625"/>
    <lineage>
        <taxon>Bacteria</taxon>
        <taxon>Pseudomonadati</taxon>
        <taxon>Verrucomicrobiota</taxon>
        <taxon>Opitutia</taxon>
        <taxon>Puniceicoccales</taxon>
        <taxon>Cerasicoccaceae</taxon>
        <taxon>Ruficoccus</taxon>
    </lineage>
</organism>
<dbReference type="EMBL" id="JACHVB010000014">
    <property type="protein sequence ID" value="MBC2593775.1"/>
    <property type="molecule type" value="Genomic_DNA"/>
</dbReference>
<sequence>MLKRFFKFLGLSSYEGANTSLRRGRVPGAAPADAKKELTSAVRRELVRKSRYLHKNSGFVREMVSDMAIYSVSDGIKPQAQTADAAWNKAAEDLFSRWAQRADITGRFSFEQCQSLVCRGVDVDGEYFVVKVRDRFGRPRIQLVETHRVGQGSATAETIDGIGFDRFGAPAFYRVRQDDDSTRDVPASAVMHVFEPESASGARSAPTLQHSINHLLDEIELLALEKHAVKDNADISRVLKSESGEIDESGDFMVQADGEAEDGSDPQQVQRIVGGKVVSLKPNESLESYQSDRPSPVFTGFLEHLKRDSAAGMLPYEFVLDSAKIGGAGVRLVVAKADRRFSFRQMILIQRFLKPTWGYVIGDAIDRGELAAVKGWHRVRFVTPRRITVDAGREAQQNRADVETGLKTLSEHYAELGQDFDEQLEIRAQNARRILDAAEKYGVPVEMLYRPQGTQLSSLVDTNAQVSREGE</sequence>
<dbReference type="Pfam" id="PF05136">
    <property type="entry name" value="Phage_portal_2"/>
    <property type="match status" value="1"/>
</dbReference>
<dbReference type="AlphaFoldDB" id="A0A842HBI1"/>
<protein>
    <submittedName>
        <fullName evidence="1">Phage portal protein</fullName>
    </submittedName>
</protein>
<dbReference type="RefSeq" id="WP_185674774.1">
    <property type="nucleotide sequence ID" value="NZ_JACHVB010000014.1"/>
</dbReference>
<dbReference type="GO" id="GO:0005198">
    <property type="term" value="F:structural molecule activity"/>
    <property type="evidence" value="ECO:0007669"/>
    <property type="project" value="InterPro"/>
</dbReference>
<dbReference type="GO" id="GO:0019068">
    <property type="term" value="P:virion assembly"/>
    <property type="evidence" value="ECO:0007669"/>
    <property type="project" value="InterPro"/>
</dbReference>
<evidence type="ECO:0000313" key="1">
    <source>
        <dbReference type="EMBL" id="MBC2593775.1"/>
    </source>
</evidence>